<dbReference type="SUPFAM" id="SSF47336">
    <property type="entry name" value="ACP-like"/>
    <property type="match status" value="1"/>
</dbReference>
<reference evidence="2" key="1">
    <citation type="submission" date="2019-02" db="EMBL/GenBank/DDBJ databases">
        <authorList>
            <person name="Pothier F.J."/>
        </authorList>
    </citation>
    <scope>NUCLEOTIDE SEQUENCE</scope>
    <source>
        <strain evidence="2">CI-1B</strain>
    </source>
</reference>
<feature type="domain" description="Carrier" evidence="1">
    <location>
        <begin position="1"/>
        <end position="79"/>
    </location>
</feature>
<organism evidence="2 3">
    <name type="scientific">Bradyrhizobium ivorense</name>
    <dbReference type="NCBI Taxonomy" id="2511166"/>
    <lineage>
        <taxon>Bacteria</taxon>
        <taxon>Pseudomonadati</taxon>
        <taxon>Pseudomonadota</taxon>
        <taxon>Alphaproteobacteria</taxon>
        <taxon>Hyphomicrobiales</taxon>
        <taxon>Nitrobacteraceae</taxon>
        <taxon>Bradyrhizobium</taxon>
    </lineage>
</organism>
<dbReference type="Gene3D" id="1.10.1200.10">
    <property type="entry name" value="ACP-like"/>
    <property type="match status" value="1"/>
</dbReference>
<dbReference type="InterPro" id="IPR009081">
    <property type="entry name" value="PP-bd_ACP"/>
</dbReference>
<dbReference type="Pfam" id="PF00550">
    <property type="entry name" value="PP-binding"/>
    <property type="match status" value="1"/>
</dbReference>
<dbReference type="PROSITE" id="PS50075">
    <property type="entry name" value="CARRIER"/>
    <property type="match status" value="1"/>
</dbReference>
<proteinExistence type="predicted"/>
<evidence type="ECO:0000313" key="3">
    <source>
        <dbReference type="Proteomes" id="UP000328092"/>
    </source>
</evidence>
<accession>A0A508STA4</accession>
<keyword evidence="3" id="KW-1185">Reference proteome</keyword>
<dbReference type="EMBL" id="CAADFC020000004">
    <property type="protein sequence ID" value="VIO65759.1"/>
    <property type="molecule type" value="Genomic_DNA"/>
</dbReference>
<name>A0A508STA4_9BRAD</name>
<dbReference type="RefSeq" id="WP_139857573.1">
    <property type="nucleotide sequence ID" value="NZ_CAADFC020000004.1"/>
</dbReference>
<sequence>MQKTEVYSKLTAVFQDVFDEDDLALTPQTTADDVDGWDSLSHIRLVLAVSKAFGVKFSASEIGNLKNVGEFADLIEKKA</sequence>
<evidence type="ECO:0000259" key="1">
    <source>
        <dbReference type="PROSITE" id="PS50075"/>
    </source>
</evidence>
<evidence type="ECO:0000313" key="2">
    <source>
        <dbReference type="EMBL" id="VIO65759.1"/>
    </source>
</evidence>
<dbReference type="OrthoDB" id="9811033at2"/>
<gene>
    <name evidence="2" type="primary">acpP_1</name>
    <name evidence="2" type="ORF">CI1B_08660</name>
</gene>
<comment type="caution">
    <text evidence="2">The sequence shown here is derived from an EMBL/GenBank/DDBJ whole genome shotgun (WGS) entry which is preliminary data.</text>
</comment>
<dbReference type="Proteomes" id="UP000328092">
    <property type="component" value="Unassembled WGS sequence"/>
</dbReference>
<protein>
    <submittedName>
        <fullName evidence="2">Acyl carrier protein</fullName>
    </submittedName>
</protein>
<dbReference type="InterPro" id="IPR036736">
    <property type="entry name" value="ACP-like_sf"/>
</dbReference>
<dbReference type="AlphaFoldDB" id="A0A508STA4"/>